<evidence type="ECO:0000259" key="1">
    <source>
        <dbReference type="PROSITE" id="PS50838"/>
    </source>
</evidence>
<proteinExistence type="predicted"/>
<evidence type="ECO:0000313" key="2">
    <source>
        <dbReference type="EMBL" id="ERN14651.1"/>
    </source>
</evidence>
<dbReference type="PANTHER" id="PTHR11736:SF14">
    <property type="entry name" value="NSE3 HOMOLOG, SMC5-SMC6 COMPLEX COMPONENT"/>
    <property type="match status" value="1"/>
</dbReference>
<dbReference type="PANTHER" id="PTHR11736">
    <property type="entry name" value="MELANOMA-ASSOCIATED ANTIGEN MAGE ANTIGEN"/>
    <property type="match status" value="1"/>
</dbReference>
<reference evidence="3" key="1">
    <citation type="journal article" date="2013" name="Science">
        <title>The Amborella genome and the evolution of flowering plants.</title>
        <authorList>
            <consortium name="Amborella Genome Project"/>
        </authorList>
    </citation>
    <scope>NUCLEOTIDE SEQUENCE [LARGE SCALE GENOMIC DNA]</scope>
</reference>
<dbReference type="SMART" id="SM01373">
    <property type="entry name" value="MAGE"/>
    <property type="match status" value="1"/>
</dbReference>
<dbReference type="GO" id="GO:0006302">
    <property type="term" value="P:double-strand break repair"/>
    <property type="evidence" value="ECO:0007669"/>
    <property type="project" value="EnsemblPlants"/>
</dbReference>
<name>U5CND7_AMBTC</name>
<dbReference type="InterPro" id="IPR041899">
    <property type="entry name" value="MAGE_WH2"/>
</dbReference>
<dbReference type="InterPro" id="IPR037445">
    <property type="entry name" value="MAGE"/>
</dbReference>
<dbReference type="OMA" id="EDILWHH"/>
<accession>U5CND7</accession>
<dbReference type="STRING" id="13333.U5CND7"/>
<evidence type="ECO:0000313" key="3">
    <source>
        <dbReference type="Proteomes" id="UP000017836"/>
    </source>
</evidence>
<dbReference type="GO" id="GO:0005634">
    <property type="term" value="C:nucleus"/>
    <property type="evidence" value="ECO:0000318"/>
    <property type="project" value="GO_Central"/>
</dbReference>
<dbReference type="InterPro" id="IPR041898">
    <property type="entry name" value="MAGE_WH1"/>
</dbReference>
<dbReference type="Gramene" id="ERN14651">
    <property type="protein sequence ID" value="ERN14651"/>
    <property type="gene ID" value="AMTR_s00038p00202410"/>
</dbReference>
<gene>
    <name evidence="2" type="ORF">AMTR_s00038p00202410</name>
</gene>
<dbReference type="Pfam" id="PF01454">
    <property type="entry name" value="MAGE"/>
    <property type="match status" value="2"/>
</dbReference>
<dbReference type="InterPro" id="IPR002190">
    <property type="entry name" value="MHD_dom"/>
</dbReference>
<dbReference type="EMBL" id="KI392532">
    <property type="protein sequence ID" value="ERN14651.1"/>
    <property type="molecule type" value="Genomic_DNA"/>
</dbReference>
<keyword evidence="3" id="KW-1185">Reference proteome</keyword>
<sequence>METADADYLSQIDVSIEEKDKLVSEVIRYVLFKNHQNSGAPIKREELAQLITKNYRQRQLPSLVINEARMKLNSIFGYELRELQRLRSSSNNKGCGSRQVLSVIHLAGGKIPEENLWQHMRKLGLDGSEEHHPIFGNVSSALDTLVQQRYLQKERVNGPEGNCVMYELAERALDESIAQRLKGCIAKVTRNDAAYVKPEESS</sequence>
<dbReference type="Gene3D" id="1.10.10.1200">
    <property type="entry name" value="MAGE homology domain, winged helix WH1 motif"/>
    <property type="match status" value="1"/>
</dbReference>
<dbReference type="HOGENOM" id="CLU_103122_0_0_1"/>
<dbReference type="Gene3D" id="1.10.10.1210">
    <property type="entry name" value="MAGE homology domain, winged helix WH2 motif"/>
    <property type="match status" value="1"/>
</dbReference>
<dbReference type="eggNOG" id="KOG4562">
    <property type="taxonomic scope" value="Eukaryota"/>
</dbReference>
<protein>
    <recommendedName>
        <fullName evidence="1">MAGE domain-containing protein</fullName>
    </recommendedName>
</protein>
<organism evidence="2 3">
    <name type="scientific">Amborella trichopoda</name>
    <dbReference type="NCBI Taxonomy" id="13333"/>
    <lineage>
        <taxon>Eukaryota</taxon>
        <taxon>Viridiplantae</taxon>
        <taxon>Streptophyta</taxon>
        <taxon>Embryophyta</taxon>
        <taxon>Tracheophyta</taxon>
        <taxon>Spermatophyta</taxon>
        <taxon>Magnoliopsida</taxon>
        <taxon>Amborellales</taxon>
        <taxon>Amborellaceae</taxon>
        <taxon>Amborella</taxon>
    </lineage>
</organism>
<dbReference type="PROSITE" id="PS50838">
    <property type="entry name" value="MAGE"/>
    <property type="match status" value="1"/>
</dbReference>
<dbReference type="Proteomes" id="UP000017836">
    <property type="component" value="Unassembled WGS sequence"/>
</dbReference>
<dbReference type="AlphaFoldDB" id="U5CND7"/>
<feature type="domain" description="MAGE" evidence="1">
    <location>
        <begin position="100"/>
        <end position="192"/>
    </location>
</feature>